<dbReference type="AlphaFoldDB" id="A0A0M2KKG0"/>
<dbReference type="InterPro" id="IPR025594">
    <property type="entry name" value="YebO"/>
</dbReference>
<keyword evidence="3 6" id="KW-0812">Transmembrane</keyword>
<dbReference type="PATRIC" id="fig|65700.7.peg.2762"/>
<name>A0A0M2KKG0_9GAMM</name>
<proteinExistence type="predicted"/>
<protein>
    <recommendedName>
        <fullName evidence="9">YebO family protein</fullName>
    </recommendedName>
</protein>
<dbReference type="Proteomes" id="UP000033924">
    <property type="component" value="Unassembled WGS sequence"/>
</dbReference>
<keyword evidence="8" id="KW-1185">Reference proteome</keyword>
<accession>A0A0M2KKG0</accession>
<organism evidence="7 8">
    <name type="scientific">Erwinia tracheiphila</name>
    <dbReference type="NCBI Taxonomy" id="65700"/>
    <lineage>
        <taxon>Bacteria</taxon>
        <taxon>Pseudomonadati</taxon>
        <taxon>Pseudomonadota</taxon>
        <taxon>Gammaproteobacteria</taxon>
        <taxon>Enterobacterales</taxon>
        <taxon>Erwiniaceae</taxon>
        <taxon>Erwinia</taxon>
    </lineage>
</organism>
<keyword evidence="4 6" id="KW-1133">Transmembrane helix</keyword>
<dbReference type="Pfam" id="PF13974">
    <property type="entry name" value="YebO"/>
    <property type="match status" value="1"/>
</dbReference>
<dbReference type="GO" id="GO:0005886">
    <property type="term" value="C:plasma membrane"/>
    <property type="evidence" value="ECO:0007669"/>
    <property type="project" value="UniProtKB-SubCell"/>
</dbReference>
<evidence type="ECO:0000256" key="2">
    <source>
        <dbReference type="ARBA" id="ARBA00022475"/>
    </source>
</evidence>
<evidence type="ECO:0000256" key="3">
    <source>
        <dbReference type="ARBA" id="ARBA00022692"/>
    </source>
</evidence>
<evidence type="ECO:0000256" key="6">
    <source>
        <dbReference type="SAM" id="Phobius"/>
    </source>
</evidence>
<feature type="transmembrane region" description="Helical" evidence="6">
    <location>
        <begin position="12"/>
        <end position="31"/>
    </location>
</feature>
<gene>
    <name evidence="7" type="ORF">SY86_10920</name>
</gene>
<dbReference type="RefSeq" id="WP_040465825.1">
    <property type="nucleotide sequence ID" value="NZ_CP089932.1"/>
</dbReference>
<evidence type="ECO:0000313" key="7">
    <source>
        <dbReference type="EMBL" id="KKF37812.1"/>
    </source>
</evidence>
<evidence type="ECO:0008006" key="9">
    <source>
        <dbReference type="Google" id="ProtNLM"/>
    </source>
</evidence>
<evidence type="ECO:0000256" key="1">
    <source>
        <dbReference type="ARBA" id="ARBA00004162"/>
    </source>
</evidence>
<sequence length="86" mass="9688">MNEIVNGAMSFTSMGIMLTLVVVGLFVWFFINRASVKATQQVCLLEALLEEQKRQNALLRKIAESSSVTDKAHSETKDFTRLVPER</sequence>
<reference evidence="7 8" key="1">
    <citation type="submission" date="2015-01" db="EMBL/GenBank/DDBJ databases">
        <title>Erwinia tracheiphila.</title>
        <authorList>
            <person name="Shapiro L.R."/>
        </authorList>
    </citation>
    <scope>NUCLEOTIDE SEQUENCE [LARGE SCALE GENOMIC DNA]</scope>
    <source>
        <strain evidence="7 8">BuffGH</strain>
    </source>
</reference>
<comment type="subcellular location">
    <subcellularLocation>
        <location evidence="1">Cell membrane</location>
        <topology evidence="1">Single-pass membrane protein</topology>
    </subcellularLocation>
</comment>
<evidence type="ECO:0000256" key="5">
    <source>
        <dbReference type="ARBA" id="ARBA00023136"/>
    </source>
</evidence>
<keyword evidence="2" id="KW-1003">Cell membrane</keyword>
<dbReference type="EMBL" id="JXNU01000003">
    <property type="protein sequence ID" value="KKF37812.1"/>
    <property type="molecule type" value="Genomic_DNA"/>
</dbReference>
<evidence type="ECO:0000256" key="4">
    <source>
        <dbReference type="ARBA" id="ARBA00022989"/>
    </source>
</evidence>
<evidence type="ECO:0000313" key="8">
    <source>
        <dbReference type="Proteomes" id="UP000033924"/>
    </source>
</evidence>
<comment type="caution">
    <text evidence="7">The sequence shown here is derived from an EMBL/GenBank/DDBJ whole genome shotgun (WGS) entry which is preliminary data.</text>
</comment>
<keyword evidence="5 6" id="KW-0472">Membrane</keyword>